<organism evidence="1">
    <name type="scientific">marine sediment metagenome</name>
    <dbReference type="NCBI Taxonomy" id="412755"/>
    <lineage>
        <taxon>unclassified sequences</taxon>
        <taxon>metagenomes</taxon>
        <taxon>ecological metagenomes</taxon>
    </lineage>
</organism>
<protein>
    <submittedName>
        <fullName evidence="1">Uncharacterized protein</fullName>
    </submittedName>
</protein>
<gene>
    <name evidence="1" type="ORF">LCGC14_1122610</name>
</gene>
<evidence type="ECO:0000313" key="1">
    <source>
        <dbReference type="EMBL" id="KKN01962.1"/>
    </source>
</evidence>
<dbReference type="AlphaFoldDB" id="A0A0F9MRE0"/>
<accession>A0A0F9MRE0</accession>
<name>A0A0F9MRE0_9ZZZZ</name>
<comment type="caution">
    <text evidence="1">The sequence shown here is derived from an EMBL/GenBank/DDBJ whole genome shotgun (WGS) entry which is preliminary data.</text>
</comment>
<sequence>MLTTISLIVAALSIGYLIGQWYGKRKYSTMLLECHNIMKTQMKLNQLVAGHLKLNTWLYMSPSDRMMMFVELGISEDSIGNNPEHLKKLFQKLGLTDEEITIHFEYTEENK</sequence>
<dbReference type="EMBL" id="LAZR01005201">
    <property type="protein sequence ID" value="KKN01962.1"/>
    <property type="molecule type" value="Genomic_DNA"/>
</dbReference>
<proteinExistence type="predicted"/>
<reference evidence="1" key="1">
    <citation type="journal article" date="2015" name="Nature">
        <title>Complex archaea that bridge the gap between prokaryotes and eukaryotes.</title>
        <authorList>
            <person name="Spang A."/>
            <person name="Saw J.H."/>
            <person name="Jorgensen S.L."/>
            <person name="Zaremba-Niedzwiedzka K."/>
            <person name="Martijn J."/>
            <person name="Lind A.E."/>
            <person name="van Eijk R."/>
            <person name="Schleper C."/>
            <person name="Guy L."/>
            <person name="Ettema T.J."/>
        </authorList>
    </citation>
    <scope>NUCLEOTIDE SEQUENCE</scope>
</reference>